<organism evidence="4 5">
    <name type="scientific">Reticulomyxa filosa</name>
    <dbReference type="NCBI Taxonomy" id="46433"/>
    <lineage>
        <taxon>Eukaryota</taxon>
        <taxon>Sar</taxon>
        <taxon>Rhizaria</taxon>
        <taxon>Retaria</taxon>
        <taxon>Foraminifera</taxon>
        <taxon>Monothalamids</taxon>
        <taxon>Reticulomyxidae</taxon>
        <taxon>Reticulomyxa</taxon>
    </lineage>
</organism>
<evidence type="ECO:0000256" key="2">
    <source>
        <dbReference type="ARBA" id="ARBA00023180"/>
    </source>
</evidence>
<proteinExistence type="predicted"/>
<dbReference type="AlphaFoldDB" id="X6N741"/>
<evidence type="ECO:0000313" key="5">
    <source>
        <dbReference type="Proteomes" id="UP000023152"/>
    </source>
</evidence>
<name>X6N741_RETFI</name>
<protein>
    <submittedName>
        <fullName evidence="4">Sphingomyelin phosphodiesterase</fullName>
    </submittedName>
</protein>
<dbReference type="InterPro" id="IPR004843">
    <property type="entry name" value="Calcineurin-like_PHP"/>
</dbReference>
<reference evidence="4 5" key="1">
    <citation type="journal article" date="2013" name="Curr. Biol.">
        <title>The Genome of the Foraminiferan Reticulomyxa filosa.</title>
        <authorList>
            <person name="Glockner G."/>
            <person name="Hulsmann N."/>
            <person name="Schleicher M."/>
            <person name="Noegel A.A."/>
            <person name="Eichinger L."/>
            <person name="Gallinger C."/>
            <person name="Pawlowski J."/>
            <person name="Sierra R."/>
            <person name="Euteneuer U."/>
            <person name="Pillet L."/>
            <person name="Moustafa A."/>
            <person name="Platzer M."/>
            <person name="Groth M."/>
            <person name="Szafranski K."/>
            <person name="Schliwa M."/>
        </authorList>
    </citation>
    <scope>NUCLEOTIDE SEQUENCE [LARGE SCALE GENOMIC DNA]</scope>
</reference>
<gene>
    <name evidence="4" type="ORF">RFI_15108</name>
</gene>
<dbReference type="InterPro" id="IPR029052">
    <property type="entry name" value="Metallo-depent_PP-like"/>
</dbReference>
<dbReference type="PANTHER" id="PTHR10340">
    <property type="entry name" value="SPHINGOMYELIN PHOSPHODIESTERASE"/>
    <property type="match status" value="1"/>
</dbReference>
<sequence length="250" mass="28961">MSIGTHGTKKVKTKTIKMLKKKLLILAFQQRGHKKKKKNRKFAKIVKKKKKKVCCRELDDNHTYEDPQYAGKFGDYTVCDASTVLLDSMFAFIKENITATFDLDFIIWVGDAPVHDVWNESYSKNLGLIEDWTFMMTDNLPGIPIYCNLGNHEGFPINQFDGSPTDSWLYEPMAELISQWVDNSFTQNDNILPSQIFNYGGFYTTLVRPGFRIIALHTGYMQGNNFYLVADGNRGRDMTGYMYFFFIFFF</sequence>
<evidence type="ECO:0000256" key="1">
    <source>
        <dbReference type="ARBA" id="ARBA00022801"/>
    </source>
</evidence>
<dbReference type="EMBL" id="ASPP01011041">
    <property type="protein sequence ID" value="ETO22095.1"/>
    <property type="molecule type" value="Genomic_DNA"/>
</dbReference>
<keyword evidence="1" id="KW-0378">Hydrolase</keyword>
<dbReference type="SUPFAM" id="SSF56300">
    <property type="entry name" value="Metallo-dependent phosphatases"/>
    <property type="match status" value="1"/>
</dbReference>
<evidence type="ECO:0000313" key="4">
    <source>
        <dbReference type="EMBL" id="ETO22095.1"/>
    </source>
</evidence>
<dbReference type="Proteomes" id="UP000023152">
    <property type="component" value="Unassembled WGS sequence"/>
</dbReference>
<feature type="domain" description="Calcineurin-like phosphoesterase" evidence="3">
    <location>
        <begin position="101"/>
        <end position="204"/>
    </location>
</feature>
<dbReference type="OrthoDB" id="282973at2759"/>
<dbReference type="GO" id="GO:0005615">
    <property type="term" value="C:extracellular space"/>
    <property type="evidence" value="ECO:0007669"/>
    <property type="project" value="TreeGrafter"/>
</dbReference>
<feature type="non-terminal residue" evidence="4">
    <location>
        <position position="250"/>
    </location>
</feature>
<keyword evidence="5" id="KW-1185">Reference proteome</keyword>
<comment type="caution">
    <text evidence="4">The sequence shown here is derived from an EMBL/GenBank/DDBJ whole genome shotgun (WGS) entry which is preliminary data.</text>
</comment>
<dbReference type="GO" id="GO:0008081">
    <property type="term" value="F:phosphoric diester hydrolase activity"/>
    <property type="evidence" value="ECO:0007669"/>
    <property type="project" value="TreeGrafter"/>
</dbReference>
<accession>X6N741</accession>
<evidence type="ECO:0000259" key="3">
    <source>
        <dbReference type="Pfam" id="PF00149"/>
    </source>
</evidence>
<dbReference type="Pfam" id="PF00149">
    <property type="entry name" value="Metallophos"/>
    <property type="match status" value="1"/>
</dbReference>
<dbReference type="PANTHER" id="PTHR10340:SF34">
    <property type="entry name" value="SPHINGOMYELIN PHOSPHODIESTERASE"/>
    <property type="match status" value="1"/>
</dbReference>
<keyword evidence="2" id="KW-0325">Glycoprotein</keyword>